<reference evidence="2" key="1">
    <citation type="submission" date="2017-02" db="UniProtKB">
        <authorList>
            <consortium name="WormBaseParasite"/>
        </authorList>
    </citation>
    <scope>IDENTIFICATION</scope>
</reference>
<dbReference type="WBParaSite" id="ALUE_0000230401-mRNA-1">
    <property type="protein sequence ID" value="ALUE_0000230401-mRNA-1"/>
    <property type="gene ID" value="ALUE_0000230401"/>
</dbReference>
<organism evidence="1 2">
    <name type="scientific">Ascaris lumbricoides</name>
    <name type="common">Giant roundworm</name>
    <dbReference type="NCBI Taxonomy" id="6252"/>
    <lineage>
        <taxon>Eukaryota</taxon>
        <taxon>Metazoa</taxon>
        <taxon>Ecdysozoa</taxon>
        <taxon>Nematoda</taxon>
        <taxon>Chromadorea</taxon>
        <taxon>Rhabditida</taxon>
        <taxon>Spirurina</taxon>
        <taxon>Ascaridomorpha</taxon>
        <taxon>Ascaridoidea</taxon>
        <taxon>Ascarididae</taxon>
        <taxon>Ascaris</taxon>
    </lineage>
</organism>
<dbReference type="AlphaFoldDB" id="A0A0M3HLA9"/>
<name>A0A0M3HLA9_ASCLU</name>
<evidence type="ECO:0000313" key="1">
    <source>
        <dbReference type="Proteomes" id="UP000036681"/>
    </source>
</evidence>
<sequence length="33" mass="3667">MIVFALFSGPILEKHSVSSFVRMIASVNKKENS</sequence>
<keyword evidence="1" id="KW-1185">Reference proteome</keyword>
<dbReference type="Proteomes" id="UP000036681">
    <property type="component" value="Unplaced"/>
</dbReference>
<protein>
    <submittedName>
        <fullName evidence="2">Transcriptional regulator</fullName>
    </submittedName>
</protein>
<proteinExistence type="predicted"/>
<accession>A0A0M3HLA9</accession>
<evidence type="ECO:0000313" key="2">
    <source>
        <dbReference type="WBParaSite" id="ALUE_0000230401-mRNA-1"/>
    </source>
</evidence>